<gene>
    <name evidence="2" type="ORF">ADK41_26825</name>
</gene>
<accession>A0A0M8QG00</accession>
<name>A0A0M8QG00_9ACTN</name>
<comment type="caution">
    <text evidence="2">The sequence shown here is derived from an EMBL/GenBank/DDBJ whole genome shotgun (WGS) entry which is preliminary data.</text>
</comment>
<dbReference type="EMBL" id="LGCN01000220">
    <property type="protein sequence ID" value="KOT33966.1"/>
    <property type="molecule type" value="Genomic_DNA"/>
</dbReference>
<protein>
    <submittedName>
        <fullName evidence="2">Uncharacterized protein</fullName>
    </submittedName>
</protein>
<proteinExistence type="predicted"/>
<dbReference type="AlphaFoldDB" id="A0A0M8QG00"/>
<evidence type="ECO:0000313" key="3">
    <source>
        <dbReference type="Proteomes" id="UP000037773"/>
    </source>
</evidence>
<sequence length="66" mass="6852">MVEAALGAEPAADDRPGCNDAHDIADRGAQVTPDLVEEAQDVLAATATPASPTVRAARTRPAITWR</sequence>
<dbReference type="Proteomes" id="UP000037773">
    <property type="component" value="Unassembled WGS sequence"/>
</dbReference>
<keyword evidence="3" id="KW-1185">Reference proteome</keyword>
<reference evidence="2 3" key="1">
    <citation type="submission" date="2015-07" db="EMBL/GenBank/DDBJ databases">
        <authorList>
            <person name="Noorani M."/>
        </authorList>
    </citation>
    <scope>NUCLEOTIDE SEQUENCE [LARGE SCALE GENOMIC DNA]</scope>
    <source>
        <strain evidence="2 3">NRRL B-24567</strain>
    </source>
</reference>
<organism evidence="2 3">
    <name type="scientific">Streptomyces caelestis</name>
    <dbReference type="NCBI Taxonomy" id="36816"/>
    <lineage>
        <taxon>Bacteria</taxon>
        <taxon>Bacillati</taxon>
        <taxon>Actinomycetota</taxon>
        <taxon>Actinomycetes</taxon>
        <taxon>Kitasatosporales</taxon>
        <taxon>Streptomycetaceae</taxon>
        <taxon>Streptomyces</taxon>
    </lineage>
</organism>
<evidence type="ECO:0000313" key="2">
    <source>
        <dbReference type="EMBL" id="KOT33966.1"/>
    </source>
</evidence>
<feature type="region of interest" description="Disordered" evidence="1">
    <location>
        <begin position="1"/>
        <end position="22"/>
    </location>
</feature>
<evidence type="ECO:0000256" key="1">
    <source>
        <dbReference type="SAM" id="MobiDB-lite"/>
    </source>
</evidence>
<feature type="compositionally biased region" description="Basic and acidic residues" evidence="1">
    <location>
        <begin position="12"/>
        <end position="22"/>
    </location>
</feature>